<feature type="signal peptide" evidence="3">
    <location>
        <begin position="1"/>
        <end position="26"/>
    </location>
</feature>
<organism evidence="4">
    <name type="scientific">uncultured Solirubrobacteraceae bacterium</name>
    <dbReference type="NCBI Taxonomy" id="1162706"/>
    <lineage>
        <taxon>Bacteria</taxon>
        <taxon>Bacillati</taxon>
        <taxon>Actinomycetota</taxon>
        <taxon>Thermoleophilia</taxon>
        <taxon>Solirubrobacterales</taxon>
        <taxon>Solirubrobacteraceae</taxon>
        <taxon>environmental samples</taxon>
    </lineage>
</organism>
<feature type="chain" id="PRO_5026704543" description="Blue (type 1) copper domain-containing protein" evidence="3">
    <location>
        <begin position="27"/>
        <end position="750"/>
    </location>
</feature>
<accession>A0A6J4ST91</accession>
<dbReference type="Gene3D" id="2.60.40.420">
    <property type="entry name" value="Cupredoxins - blue copper proteins"/>
    <property type="match status" value="1"/>
</dbReference>
<dbReference type="PANTHER" id="PTHR36842">
    <property type="entry name" value="PROTEIN TOLB HOMOLOG"/>
    <property type="match status" value="1"/>
</dbReference>
<dbReference type="AlphaFoldDB" id="A0A6J4ST91"/>
<dbReference type="Pfam" id="PF07676">
    <property type="entry name" value="PD40"/>
    <property type="match status" value="3"/>
</dbReference>
<sequence length="750" mass="80404">MGKAKRFLLVLTTLVVLLNCAVSASAKSTDSEAPPGAPPHWLPPEDWVYNHWLPYDEGRLYALLKVDRGDIWRQLRDDRHNVAELARRRGWPDPAKLAAALIAPRERSLTSRRVRELRRTALRTLTQGHLAQHLFFHSLHQFAIPSEAPSIFGVSDAEFRVLRRGEQSPLEIGRLHGRSPGRIEQMSAAVLRERVRAGIASGAMTRRQGRILLRRQLSQLPRWLAQVRYNGPPTTHKGQLVSKPRDYAANPALSADGARVVFEAYQQKLPLALADGEISVASRKVAGAAGALNASQPNGVRHTPRSAYNPTVSGDGRLVAFESAEGNLNFAKRYGQIKVFVRDTVAGRTHSVGRRAVGDGLSRSEYNPVLAADGRRIAYQTARPGGESAVWVCDLRTGRSQLASRAGGKGAGANAAVFEPAISADGRKVAFTSSASNLGAGDLKGRTQVFVRDVARGTTTLASRAGGGHGAVADGYSSDAAISQNGRFVAFASAARNLGGSPPQGGETRIYVRDLARRRTIAVTDARDGFVLNPSISADGRRVAYTSIDGERSRVLVRDVRDRRPRARLVSRATGALGAAADGASADPSISADGGRVAFSSLATNLAAGKPDDRRGVFVRDLAHVTTKLVSAAARPGAAAGAGGATAAARPQQAKLDTGRRVGAALVSIVDNAFHRGADRPFVRLNRGGRVRWRWDSQQSHQVSTRSGPRRIASPTRNDGSFSARLTAPGRYVLLCSIHAPGMRMTVDVR</sequence>
<evidence type="ECO:0000256" key="1">
    <source>
        <dbReference type="ARBA" id="ARBA00009820"/>
    </source>
</evidence>
<dbReference type="InterPro" id="IPR011042">
    <property type="entry name" value="6-blade_b-propeller_TolB-like"/>
</dbReference>
<proteinExistence type="inferred from homology"/>
<dbReference type="InterPro" id="IPR008972">
    <property type="entry name" value="Cupredoxin"/>
</dbReference>
<dbReference type="SUPFAM" id="SSF82171">
    <property type="entry name" value="DPP6 N-terminal domain-like"/>
    <property type="match status" value="1"/>
</dbReference>
<dbReference type="Gene3D" id="2.120.10.30">
    <property type="entry name" value="TolB, C-terminal domain"/>
    <property type="match status" value="2"/>
</dbReference>
<gene>
    <name evidence="4" type="ORF">AVDCRST_MAG67-2254</name>
</gene>
<evidence type="ECO:0008006" key="5">
    <source>
        <dbReference type="Google" id="ProtNLM"/>
    </source>
</evidence>
<protein>
    <recommendedName>
        <fullName evidence="5">Blue (type 1) copper domain-containing protein</fullName>
    </recommendedName>
</protein>
<dbReference type="EMBL" id="CADCVQ010000090">
    <property type="protein sequence ID" value="CAA9504728.1"/>
    <property type="molecule type" value="Genomic_DNA"/>
</dbReference>
<comment type="similarity">
    <text evidence="1">Belongs to the TolB family.</text>
</comment>
<evidence type="ECO:0000313" key="4">
    <source>
        <dbReference type="EMBL" id="CAA9504728.1"/>
    </source>
</evidence>
<feature type="region of interest" description="Disordered" evidence="2">
    <location>
        <begin position="696"/>
        <end position="722"/>
    </location>
</feature>
<dbReference type="SUPFAM" id="SSF49503">
    <property type="entry name" value="Cupredoxins"/>
    <property type="match status" value="1"/>
</dbReference>
<keyword evidence="3" id="KW-0732">Signal</keyword>
<reference evidence="4" key="1">
    <citation type="submission" date="2020-02" db="EMBL/GenBank/DDBJ databases">
        <authorList>
            <person name="Meier V. D."/>
        </authorList>
    </citation>
    <scope>NUCLEOTIDE SEQUENCE</scope>
    <source>
        <strain evidence="4">AVDCRST_MAG67</strain>
    </source>
</reference>
<name>A0A6J4ST91_9ACTN</name>
<feature type="compositionally biased region" description="Polar residues" evidence="2">
    <location>
        <begin position="696"/>
        <end position="707"/>
    </location>
</feature>
<evidence type="ECO:0000256" key="3">
    <source>
        <dbReference type="SAM" id="SignalP"/>
    </source>
</evidence>
<dbReference type="InterPro" id="IPR011659">
    <property type="entry name" value="WD40"/>
</dbReference>
<dbReference type="PANTHER" id="PTHR36842:SF1">
    <property type="entry name" value="PROTEIN TOLB"/>
    <property type="match status" value="1"/>
</dbReference>
<evidence type="ECO:0000256" key="2">
    <source>
        <dbReference type="SAM" id="MobiDB-lite"/>
    </source>
</evidence>